<evidence type="ECO:0000313" key="3">
    <source>
        <dbReference type="Proteomes" id="UP000712157"/>
    </source>
</evidence>
<proteinExistence type="predicted"/>
<gene>
    <name evidence="2" type="ORF">KTH89_00910</name>
</gene>
<name>A0A949NCN6_9FIRM</name>
<evidence type="ECO:0000313" key="2">
    <source>
        <dbReference type="EMBL" id="MBU9735076.1"/>
    </source>
</evidence>
<accession>A0A949NCN6</accession>
<protein>
    <recommendedName>
        <fullName evidence="4">LysM domain-containing protein</fullName>
    </recommendedName>
</protein>
<feature type="region of interest" description="Disordered" evidence="1">
    <location>
        <begin position="1786"/>
        <end position="1817"/>
    </location>
</feature>
<dbReference type="RefSeq" id="WP_238720290.1">
    <property type="nucleotide sequence ID" value="NZ_JAHQCW010000001.1"/>
</dbReference>
<dbReference type="Proteomes" id="UP000712157">
    <property type="component" value="Unassembled WGS sequence"/>
</dbReference>
<reference evidence="2" key="1">
    <citation type="submission" date="2021-06" db="EMBL/GenBank/DDBJ databases">
        <title>Description of novel taxa of the family Lachnospiraceae.</title>
        <authorList>
            <person name="Chaplin A.V."/>
            <person name="Sokolova S.R."/>
            <person name="Pikina A.P."/>
            <person name="Korzhanova M."/>
            <person name="Belova V."/>
            <person name="Korostin D."/>
            <person name="Efimov B.A."/>
        </authorList>
    </citation>
    <scope>NUCLEOTIDE SEQUENCE</scope>
    <source>
        <strain evidence="2">ASD5720</strain>
    </source>
</reference>
<evidence type="ECO:0008006" key="4">
    <source>
        <dbReference type="Google" id="ProtNLM"/>
    </source>
</evidence>
<sequence length="3521" mass="390107">MKIYEFIQLVLSADPQAGDIYETVMLQLQLYFGNPQLQIRVYVDNSPNFGHQATTIHILRRFLRLFRPRGAVNVLYDIRRHEGERPLIDKLEILVEMFDKRKKGTQSINFEGQQVWFTPFDPDKASLPLADFGFTGGYDNPFSEMPKILAVDVFLRLEPYNWHRPSMIEWLDDAGEYCSRRLQNVYGVYYEGFDLFQKMAYAYDQEDFMLQPAALAWFTHNIPNPNIQSQSAMALDLISRRGNQLLWPVYGFHTLAETGTIPVALLNYGLAALYYASLQQKPVLMVILSKFSKPAAEIACLLNDFREQDEEAITGYTRNMNSLFYDADSRRKEGNALRELLRQVQAAGLDLSMIKIAEQVTPVVLQNIFADTDIALHVLFLGDVVEPLFRGLFIEADMPPVFEGQGTASFMISWGRPYLHFNGSNNGDQNNYDLFHADIAFAEELQEIATNPTIPVSQPTQGRLYTGLERIHNLLHFFIYCHERGNQYTEFFDRLAQLMGEMENDKLMMGMVACFAYLEDRVEGAVQATYRASAPLTLQEVLKSFTQAAMHRPFSLYDCLPDSNLTSYLRTYLEAFPLGGEGLQVTPAYDDDGELIRVVVSDAGTELYGIPMVITLVFEHFFETGDVTAALSCRSREDWEFLPWIKLSNIGFDLQIPENAVPVWGGITATYTDSDMDSGAFIGPGTFIDSGIGTNIDTYADTDIRFLLQYPVINQVWVLSAVWDKPFSALTVLCRLAGNLDFMEILPAPLRDLAGIGAKEISLSYDTREHRLQSVMIRLEAGEAWTFCEEPELSILPGICITVTDPGSFEHRGMSAEITGQITLENEGRTSVLEVWARFPEFRAGLSLGSEKLILSDLLKILSPDIKLPESFEVSVLQMELDLQRKNWQFGCYIDMDWEVLDIFTVTGLGLSLQHGGSNNAAMLAGSVDFLPDGPMPIAVSVTAGYTSENGWKFKGEVTNGQQVQLSAVLSEYIGKSGGISEGEPDFPLCRIEILFESNTSRWRISAASQEPWVVPFIENLSVEASVSLGTIAPEEHTGLHGAVIQATAKGAGSEFLQTASPGSESALYAYMWAHVVWSNIDLTLWYRYAGPKGTYGFGLTCEGIGTAMLEKSSEEEGWKADIRFQEGVTLGSILCRMISWATNKSFGLEAPWNVLDAISPKNFHILYYFKTNQVALQMDIDPIDLGIAKISGIRVEYHSGGGMQEKGVFITIDGSFAWMQGDSINWNAAKPGSAPAPDGSGSSSFILRTLAAGQHIGIEGLAQADTVEKAMLAINTLEPPKGEKLPPVAYSSEGGWLIAADFGILKSKGEKDYMVDAQIVFCDPVLYALRLRLNGAAAKVFKGLDIQVLYRKVSDTIGVFQMEVTLPDTMRYLTVGAYSLTLPVFGLAVYTNGDYQVDIGFPWNQDFGRSLAVEGIIYPFIPITGAAGIYFGSLSDETAGDLIPHSEDGLFQPVITFGFGIRAGFGKSVHYGILNAGFSLTIMAIIEGVLAKWNPYPMAELGVLGDEASLDTDYYYKLTGIAGISGQLFGSVDFAIIKAEVNVSLSLYVQFTFEAYRAVVLSVAVGVEVELSVSINLGIFKIRIHFSFSLKIKESFSLGSDSKGPWELGRTPYGGLQMPAGRLQGPAGTRLSRLPRREYNLQWNRLRPSGEKQCLTGYISASLTAAADEWGSGSVAPCMVILLLLDTTLPASKDRDSAVRKALGSQPDTAFERLTKMIGRWLVAALQDQGDYSPGEADGLVITKEALDWAIDYGLASSRENPMPLPPDAVKEFLEGQFLLQIGTGAGEDAGDMKEGQSDGGPSDGGPSDDGQVRNGVYFPVPGELSMRADDGEGRVTSYEFGAYNEVSWDKVYALRELFDELAVKVQKERDPVLSEQVTGSPLSMSEWVFADYFLLLARQMAQAMREQLRNYQYPLTGQESARDIISWIRERGGPEYTLYDLLTANQEHPLGSGISLAVAGREAYTVSEGDTVQSIIREQQISVQMLSQPENDTIHGLFAAAEGEGAELSLPHLEQLRLAEVLMGVQRSQYLQHLSGMASRYHMHGLRIPADGISPAAEGMWVKRQGTKLCLPEEAGMYALTGQQIALLPDIRNEFKITFDCSTVPWMECGSPLEIILSPGSPKAGQVKWLMEAAAYPGELKGAALQPQGLADRQAASYSFTNPYTLTAADPVVLPYAGSPVSTLYLYELPEEAVMGATAGKPLMYRMSYARYDEAEGEMAESPGVNYGWGTRITFRIRKSPGREGYPMLNRTYDLAGMGQKDVAKLERILSVEEGGLPVSGLLLGYFEKDLESSAMISEGNAVSFWLQRSNLSTETHPAGNRIPGAAPEDTSAFFRCLWEGCITNSGGYSLYYRNEAKDCGLPDEIFDDKGNASVNLFVLYDRTKNGCDAKTEESCGVFDYMNLFVTGCCLEEGTVPLGKACDGRVMLNPTVTAGVLKAGAGREVPADVEEITCKADAMQYLLNNYSLLSYRILENDSFMASPSSMPIGPAPGNLWQFTAAVPYRPFLKYKKADLWSCYQDGESPYVGIGETLRLEGWWQDLYGNRIVSRNVRGLKEAAGDITVGYVDRLIPPDSWPGITYDWRIAEEGSFSHGMDPFGASPVLVFTLRFDGRRYDKAEAADSAKQAFARYGEIYYQLTDPNPVRLELATSLLKEDRFLFGEEEREALNDWLFAQEDSVCAYLKLRAQGKEAAAPQPCEIAFPFHDRQTAEQQLFGLYCRLHMHRTKEIVPEELTEDPAILTVSTEIPPCLELVPGLNAAGIRVGEEAGRTRDMSVFARNLEHAFPGMRVLCQEKQPRSESAQLWIFRQGDRAADYRFREEPVICAVRPPANRLMDSGGDIGIYSYVPGQGLSPSPDMRKEFRQIDLDDWLRLFVRAFDDLLEPGMLSAIFLADPDAYEELLNQKRSLADSLAGLLMPVFADQGGSSAMGREILRQQLLNRLTSLYGIRAVLEYKLAVQAMINENIPPRLYGSVTLSQTASISITDARFALETAQNAGMAFCVQAPELLRNDQGGIISEIEGELIWQPSWLEHQIHSLPNIANYHGSSWLGNVTGPDEARSMGRIRIPMLLRSYPDMPVMVMQEQAGEDRQDLWDLPGMKRRGRGDGLQEGADLQELNGLQELLLWNYIFTYSLPYHYPQDEIWCTVYFNQTEVKSRKDELQELFTALARFATVYPQMRNDLDIYVARLSEGADYETAKKIINSFCTLSRGVTEAAVVLKRPAAVKNMPGFRGSGLADAETAVGNDPAGSYSFMLREGSYDGEEGDEFAIGVFAAHIPGLPVPEVGLTGEDYETVRRDPAIWGPDCAGLYTYRDKKTGKGVTVTEGQSVTKRSVTLQGLNILKYQNALAGTEVIRNRDLIPGREIAEEFIYDTGEVRFDSPYFASREIKDEIDLASFGQKPGIAGRLTAFFNELLTGCETCEMKVEMEARYSRVLGGGLEPIELPVCLQLPLPCSCGEAGLMAVDWEKEILSWYQLHIGDSIRHKGSNLHFDITLFTSYTPQPRQLLHFPNLILDEAEL</sequence>
<comment type="caution">
    <text evidence="2">The sequence shown here is derived from an EMBL/GenBank/DDBJ whole genome shotgun (WGS) entry which is preliminary data.</text>
</comment>
<dbReference type="EMBL" id="JAHQCW010000001">
    <property type="protein sequence ID" value="MBU9735076.1"/>
    <property type="molecule type" value="Genomic_DNA"/>
</dbReference>
<organism evidence="2 3">
    <name type="scientific">Diplocloster agilis</name>
    <dbReference type="NCBI Taxonomy" id="2850323"/>
    <lineage>
        <taxon>Bacteria</taxon>
        <taxon>Bacillati</taxon>
        <taxon>Bacillota</taxon>
        <taxon>Clostridia</taxon>
        <taxon>Lachnospirales</taxon>
        <taxon>Lachnospiraceae</taxon>
        <taxon>Diplocloster</taxon>
    </lineage>
</organism>
<keyword evidence="3" id="KW-1185">Reference proteome</keyword>
<evidence type="ECO:0000256" key="1">
    <source>
        <dbReference type="SAM" id="MobiDB-lite"/>
    </source>
</evidence>